<keyword evidence="3" id="KW-1185">Reference proteome</keyword>
<keyword evidence="1" id="KW-0732">Signal</keyword>
<proteinExistence type="predicted"/>
<reference evidence="3" key="1">
    <citation type="journal article" date="2019" name="Int. J. Syst. Evol. Microbiol.">
        <title>The Global Catalogue of Microorganisms (GCM) 10K type strain sequencing project: providing services to taxonomists for standard genome sequencing and annotation.</title>
        <authorList>
            <consortium name="The Broad Institute Genomics Platform"/>
            <consortium name="The Broad Institute Genome Sequencing Center for Infectious Disease"/>
            <person name="Wu L."/>
            <person name="Ma J."/>
        </authorList>
    </citation>
    <scope>NUCLEOTIDE SEQUENCE [LARGE SCALE GENOMIC DNA]</scope>
    <source>
        <strain evidence="3">CCUG 60742</strain>
    </source>
</reference>
<name>A0ABW2ZLM8_9SPHI</name>
<evidence type="ECO:0008006" key="4">
    <source>
        <dbReference type="Google" id="ProtNLM"/>
    </source>
</evidence>
<feature type="chain" id="PRO_5045378971" description="Outer membrane protein beta-barrel domain-containing protein" evidence="1">
    <location>
        <begin position="25"/>
        <end position="194"/>
    </location>
</feature>
<protein>
    <recommendedName>
        <fullName evidence="4">Outer membrane protein beta-barrel domain-containing protein</fullName>
    </recommendedName>
</protein>
<dbReference type="EMBL" id="JBHTIA010000013">
    <property type="protein sequence ID" value="MFD0767111.1"/>
    <property type="molecule type" value="Genomic_DNA"/>
</dbReference>
<evidence type="ECO:0000256" key="1">
    <source>
        <dbReference type="SAM" id="SignalP"/>
    </source>
</evidence>
<evidence type="ECO:0000313" key="3">
    <source>
        <dbReference type="Proteomes" id="UP001597073"/>
    </source>
</evidence>
<dbReference type="PROSITE" id="PS51257">
    <property type="entry name" value="PROKAR_LIPOPROTEIN"/>
    <property type="match status" value="1"/>
</dbReference>
<dbReference type="RefSeq" id="WP_377145602.1">
    <property type="nucleotide sequence ID" value="NZ_JBHTIA010000013.1"/>
</dbReference>
<comment type="caution">
    <text evidence="2">The sequence shown here is derived from an EMBL/GenBank/DDBJ whole genome shotgun (WGS) entry which is preliminary data.</text>
</comment>
<feature type="signal peptide" evidence="1">
    <location>
        <begin position="1"/>
        <end position="24"/>
    </location>
</feature>
<accession>A0ABW2ZLM8</accession>
<evidence type="ECO:0000313" key="2">
    <source>
        <dbReference type="EMBL" id="MFD0767111.1"/>
    </source>
</evidence>
<gene>
    <name evidence="2" type="ORF">ACFQZI_19795</name>
</gene>
<dbReference type="Proteomes" id="UP001597073">
    <property type="component" value="Unassembled WGS sequence"/>
</dbReference>
<sequence length="194" mass="21823">MIKTLQLSLAACALVFACSLTASAQNQYLAKQDSLNKVYANKQGKTVFFELLGPGAVYSVNYDTRFAKRPDGWGGRIGLSYYSESGEHLFTAPLVVNYLAGKHGKYFEVGAGITYYNVNTNDVFFDNRYYEVIDPNGGYYVKEKNHNGVLGTLNFGYRYQPLDGGFAFRTGVSPVFTQDRFLPWWPYVSFGYSF</sequence>
<organism evidence="2 3">
    <name type="scientific">Mucilaginibacter lutimaris</name>
    <dbReference type="NCBI Taxonomy" id="931629"/>
    <lineage>
        <taxon>Bacteria</taxon>
        <taxon>Pseudomonadati</taxon>
        <taxon>Bacteroidota</taxon>
        <taxon>Sphingobacteriia</taxon>
        <taxon>Sphingobacteriales</taxon>
        <taxon>Sphingobacteriaceae</taxon>
        <taxon>Mucilaginibacter</taxon>
    </lineage>
</organism>